<dbReference type="GO" id="GO:0016787">
    <property type="term" value="F:hydrolase activity"/>
    <property type="evidence" value="ECO:0007669"/>
    <property type="project" value="UniProtKB-KW"/>
</dbReference>
<comment type="caution">
    <text evidence="3">The sequence shown here is derived from an EMBL/GenBank/DDBJ whole genome shotgun (WGS) entry which is preliminary data.</text>
</comment>
<feature type="transmembrane region" description="Helical" evidence="1">
    <location>
        <begin position="21"/>
        <end position="44"/>
    </location>
</feature>
<dbReference type="InterPro" id="IPR011105">
    <property type="entry name" value="Cell_wall_hydrolase_SleB"/>
</dbReference>
<proteinExistence type="predicted"/>
<gene>
    <name evidence="3" type="ORF">ACFQ24_19690</name>
</gene>
<dbReference type="Pfam" id="PF07486">
    <property type="entry name" value="Hydrolase_2"/>
    <property type="match status" value="1"/>
</dbReference>
<evidence type="ECO:0000313" key="3">
    <source>
        <dbReference type="EMBL" id="MFD1107093.1"/>
    </source>
</evidence>
<name>A0ABW3P718_9SPHN</name>
<evidence type="ECO:0000256" key="1">
    <source>
        <dbReference type="SAM" id="Phobius"/>
    </source>
</evidence>
<dbReference type="EMBL" id="JBHTLS010000134">
    <property type="protein sequence ID" value="MFD1107093.1"/>
    <property type="molecule type" value="Genomic_DNA"/>
</dbReference>
<evidence type="ECO:0000313" key="4">
    <source>
        <dbReference type="Proteomes" id="UP001597203"/>
    </source>
</evidence>
<feature type="domain" description="Cell wall hydrolase SleB" evidence="2">
    <location>
        <begin position="141"/>
        <end position="250"/>
    </location>
</feature>
<dbReference type="Proteomes" id="UP001597203">
    <property type="component" value="Unassembled WGS sequence"/>
</dbReference>
<keyword evidence="1" id="KW-0812">Transmembrane</keyword>
<protein>
    <submittedName>
        <fullName evidence="3">Cell wall hydrolase</fullName>
    </submittedName>
</protein>
<accession>A0ABW3P718</accession>
<dbReference type="Gene3D" id="1.10.10.2520">
    <property type="entry name" value="Cell wall hydrolase SleB, domain 1"/>
    <property type="match status" value="1"/>
</dbReference>
<dbReference type="InterPro" id="IPR042047">
    <property type="entry name" value="SleB_dom1"/>
</dbReference>
<keyword evidence="1" id="KW-1133">Transmembrane helix</keyword>
<sequence>MKVDVVRADAPPSGRRPRWKAIAVLVVAFLICGGALAALVSFALDDRPSRGEDQFDLATFNIKTPQGRAALEATVRDWTATNPEQLKPVSSEDAARLNAELPVSSAKNPPASPLALSLGDRLNHTAGVDCLTEAVYYEAANEPIDGQRAVAQVILNRVRHPAYPKTICGVVYQGVERGRSCQFTFVCDGALARAPVPALWRRAREVALAALSGLVYAPAGLATHYHADYVFPYWAPTLVKSLVIGRHLFYRMPGGLGSKAAFNGQYQAAEWSALSGARVRERALLMAMATDAAQLPETGNAAAPALLSQERGVLMPNGALAGSVQGNAAAPGKIAPSPAAPAPTAIAPGRYVLGTDGGTLK</sequence>
<keyword evidence="4" id="KW-1185">Reference proteome</keyword>
<organism evidence="3 4">
    <name type="scientific">Sphingobium olei</name>
    <dbReference type="NCBI Taxonomy" id="420955"/>
    <lineage>
        <taxon>Bacteria</taxon>
        <taxon>Pseudomonadati</taxon>
        <taxon>Pseudomonadota</taxon>
        <taxon>Alphaproteobacteria</taxon>
        <taxon>Sphingomonadales</taxon>
        <taxon>Sphingomonadaceae</taxon>
        <taxon>Sphingobium</taxon>
    </lineage>
</organism>
<reference evidence="4" key="1">
    <citation type="journal article" date="2019" name="Int. J. Syst. Evol. Microbiol.">
        <title>The Global Catalogue of Microorganisms (GCM) 10K type strain sequencing project: providing services to taxonomists for standard genome sequencing and annotation.</title>
        <authorList>
            <consortium name="The Broad Institute Genomics Platform"/>
            <consortium name="The Broad Institute Genome Sequencing Center for Infectious Disease"/>
            <person name="Wu L."/>
            <person name="Ma J."/>
        </authorList>
    </citation>
    <scope>NUCLEOTIDE SEQUENCE [LARGE SCALE GENOMIC DNA]</scope>
    <source>
        <strain evidence="4">CCUG 54329</strain>
    </source>
</reference>
<evidence type="ECO:0000259" key="2">
    <source>
        <dbReference type="Pfam" id="PF07486"/>
    </source>
</evidence>
<keyword evidence="3" id="KW-0378">Hydrolase</keyword>
<keyword evidence="1" id="KW-0472">Membrane</keyword>
<dbReference type="RefSeq" id="WP_380914334.1">
    <property type="nucleotide sequence ID" value="NZ_JBHTLS010000134.1"/>
</dbReference>